<keyword evidence="3" id="KW-1185">Reference proteome</keyword>
<protein>
    <submittedName>
        <fullName evidence="2">Uncharacterized protein</fullName>
    </submittedName>
</protein>
<dbReference type="Proteomes" id="UP000298327">
    <property type="component" value="Unassembled WGS sequence"/>
</dbReference>
<evidence type="ECO:0000313" key="2">
    <source>
        <dbReference type="EMBL" id="TFY72437.1"/>
    </source>
</evidence>
<evidence type="ECO:0000313" key="3">
    <source>
        <dbReference type="Proteomes" id="UP000298327"/>
    </source>
</evidence>
<feature type="compositionally biased region" description="Acidic residues" evidence="1">
    <location>
        <begin position="72"/>
        <end position="84"/>
    </location>
</feature>
<comment type="caution">
    <text evidence="2">The sequence shown here is derived from an EMBL/GenBank/DDBJ whole genome shotgun (WGS) entry which is preliminary data.</text>
</comment>
<feature type="compositionally biased region" description="Low complexity" evidence="1">
    <location>
        <begin position="27"/>
        <end position="45"/>
    </location>
</feature>
<name>A0A4Y9ZEM8_9AGAM</name>
<evidence type="ECO:0000256" key="1">
    <source>
        <dbReference type="SAM" id="MobiDB-lite"/>
    </source>
</evidence>
<organism evidence="2 3">
    <name type="scientific">Dentipellis fragilis</name>
    <dbReference type="NCBI Taxonomy" id="205917"/>
    <lineage>
        <taxon>Eukaryota</taxon>
        <taxon>Fungi</taxon>
        <taxon>Dikarya</taxon>
        <taxon>Basidiomycota</taxon>
        <taxon>Agaricomycotina</taxon>
        <taxon>Agaricomycetes</taxon>
        <taxon>Russulales</taxon>
        <taxon>Hericiaceae</taxon>
        <taxon>Dentipellis</taxon>
    </lineage>
</organism>
<dbReference type="EMBL" id="SEOQ01000014">
    <property type="protein sequence ID" value="TFY72437.1"/>
    <property type="molecule type" value="Genomic_DNA"/>
</dbReference>
<reference evidence="2 3" key="1">
    <citation type="submission" date="2019-02" db="EMBL/GenBank/DDBJ databases">
        <title>Genome sequencing of the rare red list fungi Dentipellis fragilis.</title>
        <authorList>
            <person name="Buettner E."/>
            <person name="Kellner H."/>
        </authorList>
    </citation>
    <scope>NUCLEOTIDE SEQUENCE [LARGE SCALE GENOMIC DNA]</scope>
    <source>
        <strain evidence="2 3">DSM 105465</strain>
    </source>
</reference>
<gene>
    <name evidence="2" type="ORF">EVG20_g535</name>
</gene>
<accession>A0A4Y9ZEM8</accession>
<sequence length="91" mass="9159">MPNGHVNGNGSGTAVDGRGRSMKRMLRSSLSTVEQHASSFFSAAGSGSGSGTRTPQDEDVVVADVGGGTEGEWGEGDEGDDGDGDRDGVKT</sequence>
<dbReference type="AlphaFoldDB" id="A0A4Y9ZEM8"/>
<feature type="region of interest" description="Disordered" evidence="1">
    <location>
        <begin position="1"/>
        <end position="91"/>
    </location>
</feature>
<proteinExistence type="predicted"/>